<proteinExistence type="predicted"/>
<evidence type="ECO:0000313" key="3">
    <source>
        <dbReference type="EMBL" id="GLC88877.1"/>
    </source>
</evidence>
<gene>
    <name evidence="3" type="ORF">LYSBPC_20040</name>
</gene>
<dbReference type="Proteomes" id="UP001065593">
    <property type="component" value="Unassembled WGS sequence"/>
</dbReference>
<dbReference type="InterPro" id="IPR024425">
    <property type="entry name" value="LiaF-like_C"/>
</dbReference>
<evidence type="ECO:0000313" key="4">
    <source>
        <dbReference type="Proteomes" id="UP001065593"/>
    </source>
</evidence>
<dbReference type="Pfam" id="PF17115">
    <property type="entry name" value="Toast_rack_N"/>
    <property type="match status" value="1"/>
</dbReference>
<accession>A0ABQ5NKP7</accession>
<sequence length="238" mass="25451">MKKLMVVGAMMGVSVMLLTGCFSILPGKTAEESIVVNKDKAKKLEVDIELGVGEMTVKKGAQEWVEGTAVYNKKKLAPQVSYQLQGKTGEVSIEQKNAKSFGFSEVKNNWSIMLNEDVPMNLAVETGASVADLDLRGLQLEGLDIDTGVGDLTVNLGGDWAKSFDTTIESGVGQTTVILPTEIGVKITAEKGIGSLNTDGLIAKENDVYVNEAYDKADVVINIRAEMGVGDVTFTLDK</sequence>
<dbReference type="PROSITE" id="PS51257">
    <property type="entry name" value="PROKAR_LIPOPROTEIN"/>
    <property type="match status" value="1"/>
</dbReference>
<feature type="domain" description="Cell wall-active antibiotics response LiaF-like C-terminal" evidence="1">
    <location>
        <begin position="139"/>
        <end position="233"/>
    </location>
</feature>
<dbReference type="InterPro" id="IPR031346">
    <property type="entry name" value="DUF2154_N"/>
</dbReference>
<feature type="domain" description="DUF2154" evidence="2">
    <location>
        <begin position="40"/>
        <end position="128"/>
    </location>
</feature>
<evidence type="ECO:0000259" key="1">
    <source>
        <dbReference type="Pfam" id="PF09922"/>
    </source>
</evidence>
<evidence type="ECO:0008006" key="5">
    <source>
        <dbReference type="Google" id="ProtNLM"/>
    </source>
</evidence>
<dbReference type="EMBL" id="BRZA01000002">
    <property type="protein sequence ID" value="GLC88877.1"/>
    <property type="molecule type" value="Genomic_DNA"/>
</dbReference>
<name>A0ABQ5NKP7_9BACI</name>
<dbReference type="Pfam" id="PF09922">
    <property type="entry name" value="LiaF-like_C"/>
    <property type="match status" value="1"/>
</dbReference>
<evidence type="ECO:0000259" key="2">
    <source>
        <dbReference type="Pfam" id="PF17115"/>
    </source>
</evidence>
<reference evidence="3" key="1">
    <citation type="submission" date="2022-08" db="EMBL/GenBank/DDBJ databases">
        <title>Draft genome sequence of Lysinibacillus sp. strain KH24.</title>
        <authorList>
            <person name="Kanbe H."/>
            <person name="Itoh H."/>
        </authorList>
    </citation>
    <scope>NUCLEOTIDE SEQUENCE</scope>
    <source>
        <strain evidence="3">KH24</strain>
    </source>
</reference>
<keyword evidence="4" id="KW-1185">Reference proteome</keyword>
<comment type="caution">
    <text evidence="3">The sequence shown here is derived from an EMBL/GenBank/DDBJ whole genome shotgun (WGS) entry which is preliminary data.</text>
</comment>
<protein>
    <recommendedName>
        <fullName evidence="5">DUF2154 domain-containing protein</fullName>
    </recommendedName>
</protein>
<dbReference type="RefSeq" id="WP_264988630.1">
    <property type="nucleotide sequence ID" value="NZ_BRZA01000002.1"/>
</dbReference>
<organism evidence="3 4">
    <name type="scientific">Lysinibacillus piscis</name>
    <dbReference type="NCBI Taxonomy" id="2518931"/>
    <lineage>
        <taxon>Bacteria</taxon>
        <taxon>Bacillati</taxon>
        <taxon>Bacillota</taxon>
        <taxon>Bacilli</taxon>
        <taxon>Bacillales</taxon>
        <taxon>Bacillaceae</taxon>
        <taxon>Lysinibacillus</taxon>
    </lineage>
</organism>